<accession>A0A537KL98</accession>
<reference evidence="2 3" key="1">
    <citation type="journal article" date="2019" name="Nat. Microbiol.">
        <title>Mediterranean grassland soil C-N compound turnover is dependent on rainfall and depth, and is mediated by genomically divergent microorganisms.</title>
        <authorList>
            <person name="Diamond S."/>
            <person name="Andeer P.F."/>
            <person name="Li Z."/>
            <person name="Crits-Christoph A."/>
            <person name="Burstein D."/>
            <person name="Anantharaman K."/>
            <person name="Lane K.R."/>
            <person name="Thomas B.C."/>
            <person name="Pan C."/>
            <person name="Northen T.R."/>
            <person name="Banfield J.F."/>
        </authorList>
    </citation>
    <scope>NUCLEOTIDE SEQUENCE [LARGE SCALE GENOMIC DNA]</scope>
    <source>
        <strain evidence="2">NP_4</strain>
    </source>
</reference>
<feature type="signal peptide" evidence="1">
    <location>
        <begin position="1"/>
        <end position="25"/>
    </location>
</feature>
<proteinExistence type="predicted"/>
<evidence type="ECO:0000313" key="2">
    <source>
        <dbReference type="EMBL" id="TMI96504.1"/>
    </source>
</evidence>
<sequence length="189" mass="19737">MRGKRLSTMALGVVLLLVGLRPAAAQTRTVLAIADFADEGADGRLIQASRLSRYLQEKLQARAGDGLQVVAGDEVRAAMRTQGVAPLDLLSRSRAATLATAIGASRIVIGTWHTLSVSAAPDDPSSSPRGSEHMATAIFEMWLIDGASGAVTLQATFVGRASGLPIRLALLQAAREALNQAVKAIAEVQ</sequence>
<protein>
    <recommendedName>
        <fullName evidence="4">ABC-type transport auxiliary lipoprotein component domain-containing protein</fullName>
    </recommendedName>
</protein>
<dbReference type="AlphaFoldDB" id="A0A537KL98"/>
<dbReference type="EMBL" id="VBAL01000252">
    <property type="protein sequence ID" value="TMI96504.1"/>
    <property type="molecule type" value="Genomic_DNA"/>
</dbReference>
<organism evidence="2 3">
    <name type="scientific">Candidatus Segetimicrobium genomatis</name>
    <dbReference type="NCBI Taxonomy" id="2569760"/>
    <lineage>
        <taxon>Bacteria</taxon>
        <taxon>Bacillati</taxon>
        <taxon>Candidatus Sysuimicrobiota</taxon>
        <taxon>Candidatus Sysuimicrobiia</taxon>
        <taxon>Candidatus Sysuimicrobiales</taxon>
        <taxon>Candidatus Segetimicrobiaceae</taxon>
        <taxon>Candidatus Segetimicrobium</taxon>
    </lineage>
</organism>
<evidence type="ECO:0000313" key="3">
    <source>
        <dbReference type="Proteomes" id="UP000319353"/>
    </source>
</evidence>
<evidence type="ECO:0000256" key="1">
    <source>
        <dbReference type="SAM" id="SignalP"/>
    </source>
</evidence>
<keyword evidence="1" id="KW-0732">Signal</keyword>
<name>A0A537KL98_9BACT</name>
<comment type="caution">
    <text evidence="2">The sequence shown here is derived from an EMBL/GenBank/DDBJ whole genome shotgun (WGS) entry which is preliminary data.</text>
</comment>
<feature type="chain" id="PRO_5021941134" description="ABC-type transport auxiliary lipoprotein component domain-containing protein" evidence="1">
    <location>
        <begin position="26"/>
        <end position="189"/>
    </location>
</feature>
<dbReference type="Gene3D" id="3.40.50.10610">
    <property type="entry name" value="ABC-type transport auxiliary lipoprotein component"/>
    <property type="match status" value="1"/>
</dbReference>
<dbReference type="Proteomes" id="UP000319353">
    <property type="component" value="Unassembled WGS sequence"/>
</dbReference>
<gene>
    <name evidence="2" type="ORF">E6H01_13830</name>
</gene>
<evidence type="ECO:0008006" key="4">
    <source>
        <dbReference type="Google" id="ProtNLM"/>
    </source>
</evidence>